<feature type="compositionally biased region" description="Acidic residues" evidence="4">
    <location>
        <begin position="115"/>
        <end position="133"/>
    </location>
</feature>
<dbReference type="GO" id="GO:0016460">
    <property type="term" value="C:myosin II complex"/>
    <property type="evidence" value="ECO:0007669"/>
    <property type="project" value="TreeGrafter"/>
</dbReference>
<dbReference type="Proteomes" id="UP000799770">
    <property type="component" value="Unassembled WGS sequence"/>
</dbReference>
<proteinExistence type="predicted"/>
<evidence type="ECO:0000256" key="1">
    <source>
        <dbReference type="ARBA" id="ARBA00020786"/>
    </source>
</evidence>
<evidence type="ECO:0000313" key="6">
    <source>
        <dbReference type="Proteomes" id="UP000799770"/>
    </source>
</evidence>
<protein>
    <recommendedName>
        <fullName evidence="1">Calmodulin</fullName>
    </recommendedName>
</protein>
<dbReference type="InterPro" id="IPR050230">
    <property type="entry name" value="CALM/Myosin/TropC-like"/>
</dbReference>
<dbReference type="SUPFAM" id="SSF47473">
    <property type="entry name" value="EF-hand"/>
    <property type="match status" value="1"/>
</dbReference>
<dbReference type="PANTHER" id="PTHR23048:SF59">
    <property type="entry name" value="EF-HAND SUPERFAMILY PROTEIN"/>
    <property type="match status" value="1"/>
</dbReference>
<keyword evidence="3" id="KW-0106">Calcium</keyword>
<dbReference type="AlphaFoldDB" id="A0A6A5Z1M2"/>
<evidence type="ECO:0000256" key="4">
    <source>
        <dbReference type="SAM" id="MobiDB-lite"/>
    </source>
</evidence>
<dbReference type="Gene3D" id="1.10.238.10">
    <property type="entry name" value="EF-hand"/>
    <property type="match status" value="2"/>
</dbReference>
<organism evidence="5 6">
    <name type="scientific">Lophiotrema nucula</name>
    <dbReference type="NCBI Taxonomy" id="690887"/>
    <lineage>
        <taxon>Eukaryota</taxon>
        <taxon>Fungi</taxon>
        <taxon>Dikarya</taxon>
        <taxon>Ascomycota</taxon>
        <taxon>Pezizomycotina</taxon>
        <taxon>Dothideomycetes</taxon>
        <taxon>Pleosporomycetidae</taxon>
        <taxon>Pleosporales</taxon>
        <taxon>Lophiotremataceae</taxon>
        <taxon>Lophiotrema</taxon>
    </lineage>
</organism>
<dbReference type="PANTHER" id="PTHR23048">
    <property type="entry name" value="MYOSIN LIGHT CHAIN 1, 3"/>
    <property type="match status" value="1"/>
</dbReference>
<evidence type="ECO:0000256" key="3">
    <source>
        <dbReference type="ARBA" id="ARBA00022837"/>
    </source>
</evidence>
<dbReference type="OrthoDB" id="26525at2759"/>
<feature type="region of interest" description="Disordered" evidence="4">
    <location>
        <begin position="112"/>
        <end position="134"/>
    </location>
</feature>
<keyword evidence="6" id="KW-1185">Reference proteome</keyword>
<evidence type="ECO:0000313" key="5">
    <source>
        <dbReference type="EMBL" id="KAF2112966.1"/>
    </source>
</evidence>
<gene>
    <name evidence="5" type="ORF">BDV96DRAFT_497144</name>
</gene>
<dbReference type="EMBL" id="ML977329">
    <property type="protein sequence ID" value="KAF2112966.1"/>
    <property type="molecule type" value="Genomic_DNA"/>
</dbReference>
<dbReference type="FunFam" id="1.10.238.10:FF:000003">
    <property type="entry name" value="Calmodulin A"/>
    <property type="match status" value="1"/>
</dbReference>
<evidence type="ECO:0000256" key="2">
    <source>
        <dbReference type="ARBA" id="ARBA00022737"/>
    </source>
</evidence>
<keyword evidence="2" id="KW-0677">Repeat</keyword>
<reference evidence="5" key="1">
    <citation type="journal article" date="2020" name="Stud. Mycol.">
        <title>101 Dothideomycetes genomes: a test case for predicting lifestyles and emergence of pathogens.</title>
        <authorList>
            <person name="Haridas S."/>
            <person name="Albert R."/>
            <person name="Binder M."/>
            <person name="Bloem J."/>
            <person name="Labutti K."/>
            <person name="Salamov A."/>
            <person name="Andreopoulos B."/>
            <person name="Baker S."/>
            <person name="Barry K."/>
            <person name="Bills G."/>
            <person name="Bluhm B."/>
            <person name="Cannon C."/>
            <person name="Castanera R."/>
            <person name="Culley D."/>
            <person name="Daum C."/>
            <person name="Ezra D."/>
            <person name="Gonzalez J."/>
            <person name="Henrissat B."/>
            <person name="Kuo A."/>
            <person name="Liang C."/>
            <person name="Lipzen A."/>
            <person name="Lutzoni F."/>
            <person name="Magnuson J."/>
            <person name="Mondo S."/>
            <person name="Nolan M."/>
            <person name="Ohm R."/>
            <person name="Pangilinan J."/>
            <person name="Park H.-J."/>
            <person name="Ramirez L."/>
            <person name="Alfaro M."/>
            <person name="Sun H."/>
            <person name="Tritt A."/>
            <person name="Yoshinaga Y."/>
            <person name="Zwiers L.-H."/>
            <person name="Turgeon B."/>
            <person name="Goodwin S."/>
            <person name="Spatafora J."/>
            <person name="Crous P."/>
            <person name="Grigoriev I."/>
        </authorList>
    </citation>
    <scope>NUCLEOTIDE SEQUENCE</scope>
    <source>
        <strain evidence="5">CBS 627.86</strain>
    </source>
</reference>
<dbReference type="InterPro" id="IPR011992">
    <property type="entry name" value="EF-hand-dom_pair"/>
</dbReference>
<accession>A0A6A5Z1M2</accession>
<name>A0A6A5Z1M2_9PLEO</name>
<sequence>MKPPKRGRAAATKTGLISKRPSKLAKEHGLTADQEAEIREAFGLFAVQHPDHEDSKEGVLRKDDVRRCLISLNLTPDKSEVPSILETIDPLGTGFIPFIPFLSYASIALHTKEEGSDDNEDEEDEGYQQESNEEEVRAAYKLFTHGGAGPITLAHLRRVAKELREEVPDDVLRDMLREANGGVGKGRDAGSVGLEDFEQVMKRAGLTFG</sequence>